<gene>
    <name evidence="1" type="ORF">g.48413</name>
</gene>
<sequence length="118" mass="13398">KRLAFEILPKVQTNCEKELNVEIDESDKQNLNLNLNQSCDVNSPKSISNSVDEDVLNLVSDKIKFFVNDKVTSPIEVMMIELNTLKSAFKDGSLKEEYFSKWLNGVSNHLYELESNAA</sequence>
<organism evidence="1">
    <name type="scientific">Cuerna arida</name>
    <dbReference type="NCBI Taxonomy" id="1464854"/>
    <lineage>
        <taxon>Eukaryota</taxon>
        <taxon>Metazoa</taxon>
        <taxon>Ecdysozoa</taxon>
        <taxon>Arthropoda</taxon>
        <taxon>Hexapoda</taxon>
        <taxon>Insecta</taxon>
        <taxon>Pterygota</taxon>
        <taxon>Neoptera</taxon>
        <taxon>Paraneoptera</taxon>
        <taxon>Hemiptera</taxon>
        <taxon>Auchenorrhyncha</taxon>
        <taxon>Membracoidea</taxon>
        <taxon>Cicadellidae</taxon>
        <taxon>Cicadellinae</taxon>
        <taxon>Proconiini</taxon>
        <taxon>Cuerna</taxon>
    </lineage>
</organism>
<evidence type="ECO:0000313" key="1">
    <source>
        <dbReference type="EMBL" id="JAS60613.1"/>
    </source>
</evidence>
<protein>
    <submittedName>
        <fullName evidence="1">Uncharacterized protein</fullName>
    </submittedName>
</protein>
<accession>A0A1B6GE85</accession>
<dbReference type="AlphaFoldDB" id="A0A1B6GE85"/>
<feature type="non-terminal residue" evidence="1">
    <location>
        <position position="1"/>
    </location>
</feature>
<reference evidence="1" key="1">
    <citation type="submission" date="2015-11" db="EMBL/GenBank/DDBJ databases">
        <title>De novo transcriptome assembly of four potential Pierce s Disease insect vectors from Arizona vineyards.</title>
        <authorList>
            <person name="Tassone E.E."/>
        </authorList>
    </citation>
    <scope>NUCLEOTIDE SEQUENCE</scope>
</reference>
<feature type="non-terminal residue" evidence="1">
    <location>
        <position position="118"/>
    </location>
</feature>
<proteinExistence type="predicted"/>
<dbReference type="EMBL" id="GECZ01009156">
    <property type="protein sequence ID" value="JAS60613.1"/>
    <property type="molecule type" value="Transcribed_RNA"/>
</dbReference>
<name>A0A1B6GE85_9HEMI</name>